<name>A0A085MQU5_9BILA</name>
<dbReference type="AlphaFoldDB" id="A0A085MQU5"/>
<protein>
    <submittedName>
        <fullName evidence="1">Uncharacterized protein</fullName>
    </submittedName>
</protein>
<organism evidence="1">
    <name type="scientific">Trichuris suis</name>
    <name type="common">pig whipworm</name>
    <dbReference type="NCBI Taxonomy" id="68888"/>
    <lineage>
        <taxon>Eukaryota</taxon>
        <taxon>Metazoa</taxon>
        <taxon>Ecdysozoa</taxon>
        <taxon>Nematoda</taxon>
        <taxon>Enoplea</taxon>
        <taxon>Dorylaimia</taxon>
        <taxon>Trichinellida</taxon>
        <taxon>Trichuridae</taxon>
        <taxon>Trichuris</taxon>
    </lineage>
</organism>
<feature type="non-terminal residue" evidence="1">
    <location>
        <position position="107"/>
    </location>
</feature>
<dbReference type="Proteomes" id="UP000030758">
    <property type="component" value="Unassembled WGS sequence"/>
</dbReference>
<reference evidence="1" key="1">
    <citation type="journal article" date="2014" name="Nat. Genet.">
        <title>Genome and transcriptome of the porcine whipworm Trichuris suis.</title>
        <authorList>
            <person name="Jex A.R."/>
            <person name="Nejsum P."/>
            <person name="Schwarz E.M."/>
            <person name="Hu L."/>
            <person name="Young N.D."/>
            <person name="Hall R.S."/>
            <person name="Korhonen P.K."/>
            <person name="Liao S."/>
            <person name="Thamsborg S."/>
            <person name="Xia J."/>
            <person name="Xu P."/>
            <person name="Wang S."/>
            <person name="Scheerlinck J.P."/>
            <person name="Hofmann A."/>
            <person name="Sternberg P.W."/>
            <person name="Wang J."/>
            <person name="Gasser R.B."/>
        </authorList>
    </citation>
    <scope>NUCLEOTIDE SEQUENCE [LARGE SCALE GENOMIC DNA]</scope>
    <source>
        <strain evidence="1">DCEP-RM93F</strain>
    </source>
</reference>
<evidence type="ECO:0000313" key="1">
    <source>
        <dbReference type="EMBL" id="KFD59591.1"/>
    </source>
</evidence>
<gene>
    <name evidence="1" type="ORF">M514_28231</name>
</gene>
<sequence length="107" mass="11533">MRCVPYAVAEQIVVGVADAWGDSSSEPFVTGSALVNFPEVPEGRWVVGTCESAMSRLRWKFGGFICFSPRDLVHNDFDAPAVLLGEGHLAMPIEVVCVVMLHGVQAV</sequence>
<dbReference type="EMBL" id="KL367812">
    <property type="protein sequence ID" value="KFD59591.1"/>
    <property type="molecule type" value="Genomic_DNA"/>
</dbReference>
<proteinExistence type="predicted"/>
<accession>A0A085MQU5</accession>